<accession>V5HBG8</accession>
<dbReference type="EMBL" id="GANP01013985">
    <property type="protein sequence ID" value="JAB70483.1"/>
    <property type="molecule type" value="mRNA"/>
</dbReference>
<name>V5HBG8_IXORI</name>
<proteinExistence type="evidence at transcript level"/>
<sequence length="82" mass="9569">MTVTIKNVIGTYLYVMYIYVLYNFLEQYSESIQVHCVNGTLRKKRVGKTTRRPTNVNFRYRLKTKLNMFLKGFGACKSTTSA</sequence>
<organism evidence="1">
    <name type="scientific">Ixodes ricinus</name>
    <name type="common">Common tick</name>
    <name type="synonym">Acarus ricinus</name>
    <dbReference type="NCBI Taxonomy" id="34613"/>
    <lineage>
        <taxon>Eukaryota</taxon>
        <taxon>Metazoa</taxon>
        <taxon>Ecdysozoa</taxon>
        <taxon>Arthropoda</taxon>
        <taxon>Chelicerata</taxon>
        <taxon>Arachnida</taxon>
        <taxon>Acari</taxon>
        <taxon>Parasitiformes</taxon>
        <taxon>Ixodida</taxon>
        <taxon>Ixodoidea</taxon>
        <taxon>Ixodidae</taxon>
        <taxon>Ixodinae</taxon>
        <taxon>Ixodes</taxon>
    </lineage>
</organism>
<evidence type="ECO:0000313" key="1">
    <source>
        <dbReference type="EMBL" id="JAB70483.1"/>
    </source>
</evidence>
<reference evidence="1" key="1">
    <citation type="journal article" date="2015" name="Sci. Rep.">
        <title>Tissue- and time-dependent transcription in Ixodes ricinus salivary glands and midguts when blood feeding on the vertebrate host.</title>
        <authorList>
            <person name="Kotsyfakis M."/>
            <person name="Schwarz A."/>
            <person name="Erhart J."/>
            <person name="Ribeiro J.M."/>
        </authorList>
    </citation>
    <scope>NUCLEOTIDE SEQUENCE</scope>
    <source>
        <tissue evidence="1">Salivary gland and midgut</tissue>
    </source>
</reference>
<protein>
    <submittedName>
        <fullName evidence="1">Uncharacterized protein</fullName>
    </submittedName>
</protein>
<dbReference type="AlphaFoldDB" id="V5HBG8"/>